<dbReference type="OrthoDB" id="9776898at2"/>
<organism evidence="1 2">
    <name type="scientific">Polymorphum gilvum (strain LMG 25793 / CGMCC 1.9160 / SL003B-26A1)</name>
    <dbReference type="NCBI Taxonomy" id="991905"/>
    <lineage>
        <taxon>Bacteria</taxon>
        <taxon>Pseudomonadati</taxon>
        <taxon>Pseudomonadota</taxon>
        <taxon>Alphaproteobacteria</taxon>
        <taxon>Rhodobacterales</taxon>
        <taxon>Paracoccaceae</taxon>
        <taxon>Polymorphum</taxon>
    </lineage>
</organism>
<dbReference type="Gene3D" id="3.40.630.30">
    <property type="match status" value="1"/>
</dbReference>
<dbReference type="Proteomes" id="UP000008130">
    <property type="component" value="Chromosome"/>
</dbReference>
<dbReference type="PANTHER" id="PTHR47017">
    <property type="entry name" value="ACYL-COA"/>
    <property type="match status" value="1"/>
</dbReference>
<accession>F2IVX8</accession>
<dbReference type="PANTHER" id="PTHR47017:SF1">
    <property type="entry name" value="ACYL-COA"/>
    <property type="match status" value="1"/>
</dbReference>
<dbReference type="HOGENOM" id="CLU_036032_1_1_5"/>
<dbReference type="SUPFAM" id="SSF55729">
    <property type="entry name" value="Acyl-CoA N-acyltransferases (Nat)"/>
    <property type="match status" value="1"/>
</dbReference>
<dbReference type="STRING" id="991905.SL003B_1834"/>
<name>F2IVX8_POLGS</name>
<dbReference type="EMBL" id="CP002568">
    <property type="protein sequence ID" value="ADZ70260.1"/>
    <property type="molecule type" value="Genomic_DNA"/>
</dbReference>
<keyword evidence="2" id="KW-1185">Reference proteome</keyword>
<sequence length="421" mass="46955">MTADHPPGETTARLRILSSLAEIEPAVWDGLANPGWTLDAGGRLQRQETLESAFQDDESLSPQMPFNPFITHAFLSALEESGCAVARTGWLARHLVLEDAAGRALGAVPAYLKSHSQGEYVFDHGWADAFHRAGGEYYPKLQVSVPFTPATGRRFLVAPHIDRQSGMAALASGLVELCRQTRASSVHATFLTEPEWTALGDLGYLLRTDQQFHWENRGYADFDAFLADLASRKRKAIRKERKEALAADIAIDWVTGSDLTEAHWDAFHAFYMDTGSRKWGRPYLNRTFFSLLGERLADRVLLVMARRNGRYIAGALNLIGSDTLFGRNWGCLEQHPFLHFEVCYYQAIDFAIDRGLARVEAGAQGAHKLARGYLPTLTRSAHWIAHPGLRTAVADYLADERAAIDREQATIVEELSPFRRT</sequence>
<dbReference type="KEGG" id="pgv:SL003B_1834"/>
<dbReference type="PATRIC" id="fig|991905.3.peg.1881"/>
<dbReference type="InterPro" id="IPR007434">
    <property type="entry name" value="FemAB-like"/>
</dbReference>
<reference evidence="1 2" key="1">
    <citation type="journal article" date="2011" name="J. Bacteriol.">
        <title>Complete genome sequence of Polymorphum gilvum SL003B-26A1T, a crude oil-degrading bacterium from oil-polluted saline soil.</title>
        <authorList>
            <person name="Li S.G."/>
            <person name="Tang Y.Q."/>
            <person name="Nie Y."/>
            <person name="Cai M."/>
            <person name="Wu X.L."/>
        </authorList>
    </citation>
    <scope>NUCLEOTIDE SEQUENCE [LARGE SCALE GENOMIC DNA]</scope>
    <source>
        <strain evidence="2">LMG 25793 / CGMCC 1.9160 / SL003B-26A1</strain>
    </source>
</reference>
<evidence type="ECO:0000313" key="2">
    <source>
        <dbReference type="Proteomes" id="UP000008130"/>
    </source>
</evidence>
<dbReference type="AlphaFoldDB" id="F2IVX8"/>
<proteinExistence type="predicted"/>
<dbReference type="InterPro" id="IPR016181">
    <property type="entry name" value="Acyl_CoA_acyltransferase"/>
</dbReference>
<dbReference type="eggNOG" id="COG3146">
    <property type="taxonomic scope" value="Bacteria"/>
</dbReference>
<protein>
    <submittedName>
        <fullName evidence="1">Hypothetical conserved protein</fullName>
    </submittedName>
</protein>
<evidence type="ECO:0000313" key="1">
    <source>
        <dbReference type="EMBL" id="ADZ70260.1"/>
    </source>
</evidence>
<gene>
    <name evidence="1" type="ordered locus">SL003B_1834</name>
</gene>
<dbReference type="Pfam" id="PF04339">
    <property type="entry name" value="FemAB_like"/>
    <property type="match status" value="1"/>
</dbReference>
<dbReference type="RefSeq" id="WP_013652578.1">
    <property type="nucleotide sequence ID" value="NC_015259.1"/>
</dbReference>